<evidence type="ECO:0000256" key="1">
    <source>
        <dbReference type="SAM" id="MobiDB-lite"/>
    </source>
</evidence>
<dbReference type="RefSeq" id="WP_378297571.1">
    <property type="nucleotide sequence ID" value="NZ_JBHTJA010000012.1"/>
</dbReference>
<proteinExistence type="predicted"/>
<organism evidence="2 3">
    <name type="scientific">Actinomadura sediminis</name>
    <dbReference type="NCBI Taxonomy" id="1038904"/>
    <lineage>
        <taxon>Bacteria</taxon>
        <taxon>Bacillati</taxon>
        <taxon>Actinomycetota</taxon>
        <taxon>Actinomycetes</taxon>
        <taxon>Streptosporangiales</taxon>
        <taxon>Thermomonosporaceae</taxon>
        <taxon>Actinomadura</taxon>
    </lineage>
</organism>
<feature type="region of interest" description="Disordered" evidence="1">
    <location>
        <begin position="42"/>
        <end position="61"/>
    </location>
</feature>
<accession>A0ABW3EM36</accession>
<comment type="caution">
    <text evidence="2">The sequence shown here is derived from an EMBL/GenBank/DDBJ whole genome shotgun (WGS) entry which is preliminary data.</text>
</comment>
<sequence>MSEITRVHSGADGEGHSAALALAKEVQARNLEVVAVRAGSVRVRNPAGEPDQDDPQGQAFSPGLRQEVVSRLWTDGVLWWFWVWSGPTRNSCAELEPLCPADDVVTAADRLAKVLAVLEAPNAGV</sequence>
<gene>
    <name evidence="2" type="ORF">ACFQ11_09230</name>
</gene>
<dbReference type="EMBL" id="JBHTJA010000012">
    <property type="protein sequence ID" value="MFD0900570.1"/>
    <property type="molecule type" value="Genomic_DNA"/>
</dbReference>
<name>A0ABW3EM36_9ACTN</name>
<protein>
    <submittedName>
        <fullName evidence="2">Uncharacterized protein</fullName>
    </submittedName>
</protein>
<evidence type="ECO:0000313" key="3">
    <source>
        <dbReference type="Proteomes" id="UP001596972"/>
    </source>
</evidence>
<reference evidence="3" key="1">
    <citation type="journal article" date="2019" name="Int. J. Syst. Evol. Microbiol.">
        <title>The Global Catalogue of Microorganisms (GCM) 10K type strain sequencing project: providing services to taxonomists for standard genome sequencing and annotation.</title>
        <authorList>
            <consortium name="The Broad Institute Genomics Platform"/>
            <consortium name="The Broad Institute Genome Sequencing Center for Infectious Disease"/>
            <person name="Wu L."/>
            <person name="Ma J."/>
        </authorList>
    </citation>
    <scope>NUCLEOTIDE SEQUENCE [LARGE SCALE GENOMIC DNA]</scope>
    <source>
        <strain evidence="3">JCM 31202</strain>
    </source>
</reference>
<dbReference type="Proteomes" id="UP001596972">
    <property type="component" value="Unassembled WGS sequence"/>
</dbReference>
<keyword evidence="3" id="KW-1185">Reference proteome</keyword>
<evidence type="ECO:0000313" key="2">
    <source>
        <dbReference type="EMBL" id="MFD0900570.1"/>
    </source>
</evidence>